<dbReference type="SUPFAM" id="SSF47413">
    <property type="entry name" value="lambda repressor-like DNA-binding domains"/>
    <property type="match status" value="1"/>
</dbReference>
<dbReference type="GO" id="GO:0003677">
    <property type="term" value="F:DNA binding"/>
    <property type="evidence" value="ECO:0007669"/>
    <property type="project" value="InterPro"/>
</dbReference>
<dbReference type="EMBL" id="WISB01000046">
    <property type="protein sequence ID" value="MQW69087.1"/>
    <property type="molecule type" value="Genomic_DNA"/>
</dbReference>
<dbReference type="EMBL" id="WISB01000163">
    <property type="protein sequence ID" value="MQW72635.1"/>
    <property type="molecule type" value="Genomic_DNA"/>
</dbReference>
<dbReference type="GeneID" id="61614967"/>
<comment type="caution">
    <text evidence="3">The sequence shown here is derived from an EMBL/GenBank/DDBJ whole genome shotgun (WGS) entry which is preliminary data.</text>
</comment>
<dbReference type="RefSeq" id="WP_011970822.1">
    <property type="nucleotide sequence ID" value="NZ_CP140887.1"/>
</dbReference>
<evidence type="ECO:0000259" key="1">
    <source>
        <dbReference type="PROSITE" id="PS50943"/>
    </source>
</evidence>
<name>A0A6G1WSQ0_9HYPH</name>
<dbReference type="PROSITE" id="PS50943">
    <property type="entry name" value="HTH_CROC1"/>
    <property type="match status" value="1"/>
</dbReference>
<sequence length="148" mass="15989">MRRSQADKDVDATVGTNIRRFREISGISQKKLGDAIGVTFQQIQKYDSGKDRISASRLVETARALGCDLNSLFAGIEIGDVTLAFPLAGEHLHQLGRGIGPHRSPGEECLALGRELRVRIAAIGDGGLDDVILPLACLGIEMWMAAEY</sequence>
<proteinExistence type="predicted"/>
<dbReference type="SMART" id="SM00530">
    <property type="entry name" value="HTH_XRE"/>
    <property type="match status" value="1"/>
</dbReference>
<dbReference type="AlphaFoldDB" id="A0A6G1WSQ0"/>
<feature type="domain" description="HTH cro/C1-type" evidence="1">
    <location>
        <begin position="18"/>
        <end position="72"/>
    </location>
</feature>
<dbReference type="InterPro" id="IPR010982">
    <property type="entry name" value="Lambda_DNA-bd_dom_sf"/>
</dbReference>
<evidence type="ECO:0000313" key="3">
    <source>
        <dbReference type="EMBL" id="MQW72635.1"/>
    </source>
</evidence>
<dbReference type="Gene3D" id="1.10.260.40">
    <property type="entry name" value="lambda repressor-like DNA-binding domains"/>
    <property type="match status" value="1"/>
</dbReference>
<dbReference type="Pfam" id="PF01381">
    <property type="entry name" value="HTH_3"/>
    <property type="match status" value="1"/>
</dbReference>
<evidence type="ECO:0000313" key="2">
    <source>
        <dbReference type="EMBL" id="MQW69087.1"/>
    </source>
</evidence>
<organism evidence="3">
    <name type="scientific">Sinorhizobium medicae</name>
    <dbReference type="NCBI Taxonomy" id="110321"/>
    <lineage>
        <taxon>Bacteria</taxon>
        <taxon>Pseudomonadati</taxon>
        <taxon>Pseudomonadota</taxon>
        <taxon>Alphaproteobacteria</taxon>
        <taxon>Hyphomicrobiales</taxon>
        <taxon>Rhizobiaceae</taxon>
        <taxon>Sinorhizobium/Ensifer group</taxon>
        <taxon>Sinorhizobium</taxon>
    </lineage>
</organism>
<protein>
    <submittedName>
        <fullName evidence="3">Helix-turn-helix domain-containing protein</fullName>
    </submittedName>
</protein>
<accession>A0A6G1WSQ0</accession>
<dbReference type="CDD" id="cd00093">
    <property type="entry name" value="HTH_XRE"/>
    <property type="match status" value="1"/>
</dbReference>
<reference evidence="3" key="1">
    <citation type="journal article" date="2013" name="Genome Biol.">
        <title>Comparative genomics of the core and accessory genomes of 48 Sinorhizobium strains comprising five genospecies.</title>
        <authorList>
            <person name="Sugawara M."/>
            <person name="Epstein B."/>
            <person name="Badgley B.D."/>
            <person name="Unno T."/>
            <person name="Xu L."/>
            <person name="Reese J."/>
            <person name="Gyaneshwar P."/>
            <person name="Denny R."/>
            <person name="Mudge J."/>
            <person name="Bharti A.K."/>
            <person name="Farmer A.D."/>
            <person name="May G.D."/>
            <person name="Woodward J.E."/>
            <person name="Medigue C."/>
            <person name="Vallenet D."/>
            <person name="Lajus A."/>
            <person name="Rouy Z."/>
            <person name="Martinez-Vaz B."/>
            <person name="Tiffin P."/>
            <person name="Young N.D."/>
            <person name="Sadowsky M.J."/>
        </authorList>
    </citation>
    <scope>NUCLEOTIDE SEQUENCE</scope>
    <source>
        <strain evidence="3">M1</strain>
    </source>
</reference>
<dbReference type="InterPro" id="IPR001387">
    <property type="entry name" value="Cro/C1-type_HTH"/>
</dbReference>
<dbReference type="OMA" id="GIEMWMA"/>
<gene>
    <name evidence="2" type="ORF">GHJ91_07840</name>
    <name evidence="3" type="ORF">GHJ91_26890</name>
</gene>